<keyword evidence="2" id="KW-0378">Hydrolase</keyword>
<evidence type="ECO:0000256" key="2">
    <source>
        <dbReference type="ARBA" id="ARBA00022801"/>
    </source>
</evidence>
<dbReference type="NCBIfam" id="TIGR01840">
    <property type="entry name" value="esterase_phb"/>
    <property type="match status" value="1"/>
</dbReference>
<dbReference type="EMBL" id="CP072110">
    <property type="protein sequence ID" value="QTH64479.1"/>
    <property type="molecule type" value="Genomic_DNA"/>
</dbReference>
<dbReference type="InterPro" id="IPR050955">
    <property type="entry name" value="Plant_Biomass_Hydrol_Est"/>
</dbReference>
<evidence type="ECO:0000313" key="4">
    <source>
        <dbReference type="Proteomes" id="UP000682739"/>
    </source>
</evidence>
<dbReference type="Gene3D" id="3.40.50.1820">
    <property type="entry name" value="alpha/beta hydrolase"/>
    <property type="match status" value="1"/>
</dbReference>
<name>A0A975DD17_9GAMM</name>
<dbReference type="RefSeq" id="WP_208832533.1">
    <property type="nucleotide sequence ID" value="NZ_CP072110.1"/>
</dbReference>
<dbReference type="AlphaFoldDB" id="A0A975DD17"/>
<dbReference type="GO" id="GO:0005576">
    <property type="term" value="C:extracellular region"/>
    <property type="evidence" value="ECO:0007669"/>
    <property type="project" value="InterPro"/>
</dbReference>
<protein>
    <submittedName>
        <fullName evidence="3">PHB depolymerase family esterase</fullName>
    </submittedName>
</protein>
<proteinExistence type="predicted"/>
<organism evidence="3 4">
    <name type="scientific">Psychrosphaera ytuae</name>
    <dbReference type="NCBI Taxonomy" id="2820710"/>
    <lineage>
        <taxon>Bacteria</taxon>
        <taxon>Pseudomonadati</taxon>
        <taxon>Pseudomonadota</taxon>
        <taxon>Gammaproteobacteria</taxon>
        <taxon>Alteromonadales</taxon>
        <taxon>Pseudoalteromonadaceae</taxon>
        <taxon>Psychrosphaera</taxon>
    </lineage>
</organism>
<dbReference type="Proteomes" id="UP000682739">
    <property type="component" value="Chromosome"/>
</dbReference>
<accession>A0A975DD17</accession>
<dbReference type="GO" id="GO:0016787">
    <property type="term" value="F:hydrolase activity"/>
    <property type="evidence" value="ECO:0007669"/>
    <property type="project" value="UniProtKB-KW"/>
</dbReference>
<sequence>MKTTHMFNAGIDYVDFRFSNRVRKLVLIVVTFLIALPNYSVAAKSDSVATWNESLIPIQIAPKLNPGELTASLYKVTNAQNLVVLLHGCGQSAIDFANHGGFYAMARRFEANLLLIQQSQQNNPQGCFNWFSEHDTTVGKGEYASIMAFVFQAEKQLTSPQARFLIGLSAGAAMANALYAQQPEQFDGLAVVAGIPFPCAQSLVQAISCMKVGPNQSGKAMAQSAMSSGSNTLGSNLTRGNHVIVITGTGDRIVSPNNSELTVSQYKHLLGLTELPSKQEGDGYSKMIYHQTDSKIPAQIDYYQVLDMDHGLPVDSRTLSGERAAPYFLDVGFSASSSIFSTWFGARKNNASS</sequence>
<dbReference type="PANTHER" id="PTHR43037:SF1">
    <property type="entry name" value="BLL1128 PROTEIN"/>
    <property type="match status" value="1"/>
</dbReference>
<dbReference type="KEGG" id="psym:J1N51_03090"/>
<evidence type="ECO:0000256" key="1">
    <source>
        <dbReference type="ARBA" id="ARBA00022729"/>
    </source>
</evidence>
<reference evidence="3" key="1">
    <citation type="submission" date="2021-03" db="EMBL/GenBank/DDBJ databases">
        <title>Description of Psychrosphaera ytuae sp. nov. isolated from deep sea sediment of South China Sea.</title>
        <authorList>
            <person name="Zhang J."/>
            <person name="Xu X.-D."/>
        </authorList>
    </citation>
    <scope>NUCLEOTIDE SEQUENCE</scope>
    <source>
        <strain evidence="3">MTZ26</strain>
    </source>
</reference>
<evidence type="ECO:0000313" key="3">
    <source>
        <dbReference type="EMBL" id="QTH64479.1"/>
    </source>
</evidence>
<dbReference type="InterPro" id="IPR029058">
    <property type="entry name" value="AB_hydrolase_fold"/>
</dbReference>
<keyword evidence="4" id="KW-1185">Reference proteome</keyword>
<gene>
    <name evidence="3" type="ORF">J1N51_03090</name>
</gene>
<dbReference type="Pfam" id="PF10503">
    <property type="entry name" value="Esterase_PHB"/>
    <property type="match status" value="1"/>
</dbReference>
<dbReference type="InterPro" id="IPR010126">
    <property type="entry name" value="Esterase_phb"/>
</dbReference>
<dbReference type="SUPFAM" id="SSF53474">
    <property type="entry name" value="alpha/beta-Hydrolases"/>
    <property type="match status" value="2"/>
</dbReference>
<dbReference type="PANTHER" id="PTHR43037">
    <property type="entry name" value="UNNAMED PRODUCT-RELATED"/>
    <property type="match status" value="1"/>
</dbReference>
<keyword evidence="1" id="KW-0732">Signal</keyword>